<dbReference type="Proteomes" id="UP000789706">
    <property type="component" value="Unassembled WGS sequence"/>
</dbReference>
<sequence>MSFDPDRYMIGPQGARRLGLVLGDSDPITGISAIQEQYKVNIANIENVYPLLEYSGMSRYSIHAGILEELKDKFIKAIEQENWDQEKFNRFLSKTLNLIFLKELRPVILALLKKYPDRITSDIYTLLAQEPSIDKEAPIEIKRGLLIRNKAKFKHVAQRELLNYVQNLGLCMMSKEMRGINVNEILDKRINDNGLQQTIILVHESVDLFEDFLQFVREWFKDFGLSKICSYRFDFFMGMQKAGRIHMCKKDLSYNVIWYVNGGIRKGIDLQCMSQISVLCSKFKKNSSRELGDIAMIFLDPIVYNVFSAKIVEVLKRYLDDVVRKNSDKNSEVKHPTKYIHNVVTSITKDKESTLKWLTTMVNLGSNAHRMVITKNFTMPQVEEDIYTKFYKQLLFLMFDDKIRYQNTANMLKLNETAEDEDEVLPQNNPMYQFGDNELRILKRSDVTRKVFCHYMLDRCEKGDVISLRRALDYFRLTLPVEYSPNSSHVEVYESAWQTLITLIIKHHRVRTLSSIKWSGVIKALVNTPWRSSMHELTVKLLQEYYSEDVSAAIAKIGCMEKYKLVREWAESLASSYASTGLKAPLPPKLYLLYHDLWVKSNTFMGGVFKITQTACPSLYEFEIL</sequence>
<evidence type="ECO:0000313" key="1">
    <source>
        <dbReference type="EMBL" id="CAG8542756.1"/>
    </source>
</evidence>
<protein>
    <submittedName>
        <fullName evidence="1">3538_t:CDS:1</fullName>
    </submittedName>
</protein>
<evidence type="ECO:0000313" key="2">
    <source>
        <dbReference type="Proteomes" id="UP000789706"/>
    </source>
</evidence>
<dbReference type="OrthoDB" id="5548359at2759"/>
<keyword evidence="2" id="KW-1185">Reference proteome</keyword>
<dbReference type="PANTHER" id="PTHR13503">
    <property type="entry name" value="NEGATIVE ELONGATION FACTOR COMPLEX MEMBER B"/>
    <property type="match status" value="1"/>
</dbReference>
<accession>A0A9N9FM60</accession>
<dbReference type="Pfam" id="PF06209">
    <property type="entry name" value="COBRA1"/>
    <property type="match status" value="1"/>
</dbReference>
<dbReference type="PANTHER" id="PTHR13503:SF3">
    <property type="entry name" value="NEGATIVE ELONGATION FACTOR B"/>
    <property type="match status" value="1"/>
</dbReference>
<comment type="caution">
    <text evidence="1">The sequence shown here is derived from an EMBL/GenBank/DDBJ whole genome shotgun (WGS) entry which is preliminary data.</text>
</comment>
<dbReference type="EMBL" id="CAJVPK010000718">
    <property type="protein sequence ID" value="CAG8542756.1"/>
    <property type="molecule type" value="Genomic_DNA"/>
</dbReference>
<gene>
    <name evidence="1" type="ORF">DEBURN_LOCUS6696</name>
</gene>
<dbReference type="GO" id="GO:0005634">
    <property type="term" value="C:nucleus"/>
    <property type="evidence" value="ECO:0007669"/>
    <property type="project" value="InterPro"/>
</dbReference>
<name>A0A9N9FM60_9GLOM</name>
<dbReference type="AlphaFoldDB" id="A0A9N9FM60"/>
<organism evidence="1 2">
    <name type="scientific">Diversispora eburnea</name>
    <dbReference type="NCBI Taxonomy" id="1213867"/>
    <lineage>
        <taxon>Eukaryota</taxon>
        <taxon>Fungi</taxon>
        <taxon>Fungi incertae sedis</taxon>
        <taxon>Mucoromycota</taxon>
        <taxon>Glomeromycotina</taxon>
        <taxon>Glomeromycetes</taxon>
        <taxon>Diversisporales</taxon>
        <taxon>Diversisporaceae</taxon>
        <taxon>Diversispora</taxon>
    </lineage>
</organism>
<reference evidence="1" key="1">
    <citation type="submission" date="2021-06" db="EMBL/GenBank/DDBJ databases">
        <authorList>
            <person name="Kallberg Y."/>
            <person name="Tangrot J."/>
            <person name="Rosling A."/>
        </authorList>
    </citation>
    <scope>NUCLEOTIDE SEQUENCE</scope>
    <source>
        <strain evidence="1">AZ414A</strain>
    </source>
</reference>
<proteinExistence type="predicted"/>
<dbReference type="InterPro" id="IPR010405">
    <property type="entry name" value="COBRA1"/>
</dbReference>
<dbReference type="GO" id="GO:0045892">
    <property type="term" value="P:negative regulation of DNA-templated transcription"/>
    <property type="evidence" value="ECO:0007669"/>
    <property type="project" value="InterPro"/>
</dbReference>